<dbReference type="OrthoDB" id="5242960at2"/>
<dbReference type="GO" id="GO:0016787">
    <property type="term" value="F:hydrolase activity"/>
    <property type="evidence" value="ECO:0007669"/>
    <property type="project" value="UniProtKB-KW"/>
</dbReference>
<dbReference type="EMBL" id="PPXF01000053">
    <property type="protein sequence ID" value="POH62809.1"/>
    <property type="molecule type" value="Genomic_DNA"/>
</dbReference>
<name>A0A2S3ZB71_9MICO</name>
<evidence type="ECO:0000313" key="9">
    <source>
        <dbReference type="Proteomes" id="UP000237104"/>
    </source>
</evidence>
<evidence type="ECO:0000259" key="7">
    <source>
        <dbReference type="SMART" id="SM00014"/>
    </source>
</evidence>
<keyword evidence="5" id="KW-1133">Transmembrane helix</keyword>
<dbReference type="GO" id="GO:0005886">
    <property type="term" value="C:plasma membrane"/>
    <property type="evidence" value="ECO:0007669"/>
    <property type="project" value="UniProtKB-SubCell"/>
</dbReference>
<organism evidence="8 9">
    <name type="scientific">Cryobacterium zongtaii</name>
    <dbReference type="NCBI Taxonomy" id="1259217"/>
    <lineage>
        <taxon>Bacteria</taxon>
        <taxon>Bacillati</taxon>
        <taxon>Actinomycetota</taxon>
        <taxon>Actinomycetes</taxon>
        <taxon>Micrococcales</taxon>
        <taxon>Microbacteriaceae</taxon>
        <taxon>Cryobacterium</taxon>
    </lineage>
</organism>
<dbReference type="InterPro" id="IPR036938">
    <property type="entry name" value="PAP2/HPO_sf"/>
</dbReference>
<dbReference type="Proteomes" id="UP000237104">
    <property type="component" value="Unassembled WGS sequence"/>
</dbReference>
<evidence type="ECO:0000256" key="4">
    <source>
        <dbReference type="ARBA" id="ARBA00022801"/>
    </source>
</evidence>
<feature type="domain" description="Phosphatidic acid phosphatase type 2/haloperoxidase" evidence="7">
    <location>
        <begin position="65"/>
        <end position="174"/>
    </location>
</feature>
<keyword evidence="2" id="KW-1003">Cell membrane</keyword>
<sequence length="183" mass="19277">MPAARVRPARTIRALDHTMFDRVGRPTSARFDRSMVGLSSLADHGKLWAAAGAVLVVTGHRSAAARGITALSIASLTANLFGKQFFGGSRPLLSRVPRRRRLPRPPTSATFPSGHSASAFAFAVGASLDDPRLAMVFVPMAVAVAYSRLHTGSHWFSDVVGGALLGTAIAAADAALHRRRAAL</sequence>
<dbReference type="Pfam" id="PF01569">
    <property type="entry name" value="PAP2"/>
    <property type="match status" value="1"/>
</dbReference>
<comment type="subcellular location">
    <subcellularLocation>
        <location evidence="1">Cell membrane</location>
        <topology evidence="1">Multi-pass membrane protein</topology>
    </subcellularLocation>
</comment>
<reference evidence="8 9" key="1">
    <citation type="submission" date="2018-01" db="EMBL/GenBank/DDBJ databases">
        <title>Cryobacterium sp. nov., from glaciers in China.</title>
        <authorList>
            <person name="Liu Q."/>
            <person name="Xin Y.-H."/>
        </authorList>
    </citation>
    <scope>NUCLEOTIDE SEQUENCE [LARGE SCALE GENOMIC DNA]</scope>
    <source>
        <strain evidence="8 9">TMB1-8</strain>
    </source>
</reference>
<proteinExistence type="predicted"/>
<comment type="caution">
    <text evidence="8">The sequence shown here is derived from an EMBL/GenBank/DDBJ whole genome shotgun (WGS) entry which is preliminary data.</text>
</comment>
<protein>
    <recommendedName>
        <fullName evidence="7">Phosphatidic acid phosphatase type 2/haloperoxidase domain-containing protein</fullName>
    </recommendedName>
</protein>
<dbReference type="CDD" id="cd01610">
    <property type="entry name" value="PAP2_like"/>
    <property type="match status" value="1"/>
</dbReference>
<evidence type="ECO:0000256" key="1">
    <source>
        <dbReference type="ARBA" id="ARBA00004651"/>
    </source>
</evidence>
<dbReference type="PANTHER" id="PTHR14969:SF62">
    <property type="entry name" value="DECAPRENYLPHOSPHORYL-5-PHOSPHORIBOSE PHOSPHATASE RV3807C-RELATED"/>
    <property type="match status" value="1"/>
</dbReference>
<keyword evidence="6" id="KW-0472">Membrane</keyword>
<keyword evidence="3" id="KW-0812">Transmembrane</keyword>
<dbReference type="Gene3D" id="1.20.144.10">
    <property type="entry name" value="Phosphatidic acid phosphatase type 2/haloperoxidase"/>
    <property type="match status" value="1"/>
</dbReference>
<evidence type="ECO:0000256" key="5">
    <source>
        <dbReference type="ARBA" id="ARBA00022989"/>
    </source>
</evidence>
<evidence type="ECO:0000313" key="8">
    <source>
        <dbReference type="EMBL" id="POH62809.1"/>
    </source>
</evidence>
<dbReference type="SMART" id="SM00014">
    <property type="entry name" value="acidPPc"/>
    <property type="match status" value="1"/>
</dbReference>
<dbReference type="PANTHER" id="PTHR14969">
    <property type="entry name" value="SPHINGOSINE-1-PHOSPHATE PHOSPHOHYDROLASE"/>
    <property type="match status" value="1"/>
</dbReference>
<dbReference type="SUPFAM" id="SSF48317">
    <property type="entry name" value="Acid phosphatase/Vanadium-dependent haloperoxidase"/>
    <property type="match status" value="1"/>
</dbReference>
<evidence type="ECO:0000256" key="2">
    <source>
        <dbReference type="ARBA" id="ARBA00022475"/>
    </source>
</evidence>
<accession>A0A2S3ZB71</accession>
<evidence type="ECO:0000256" key="6">
    <source>
        <dbReference type="ARBA" id="ARBA00023136"/>
    </source>
</evidence>
<evidence type="ECO:0000256" key="3">
    <source>
        <dbReference type="ARBA" id="ARBA00022692"/>
    </source>
</evidence>
<dbReference type="InterPro" id="IPR000326">
    <property type="entry name" value="PAP2/HPO"/>
</dbReference>
<gene>
    <name evidence="8" type="ORF">C3B59_11400</name>
</gene>
<keyword evidence="4" id="KW-0378">Hydrolase</keyword>
<dbReference type="AlphaFoldDB" id="A0A2S3ZB71"/>